<evidence type="ECO:0000313" key="3">
    <source>
        <dbReference type="EMBL" id="GAA4489212.1"/>
    </source>
</evidence>
<proteinExistence type="predicted"/>
<reference evidence="4" key="1">
    <citation type="journal article" date="2019" name="Int. J. Syst. Evol. Microbiol.">
        <title>The Global Catalogue of Microorganisms (GCM) 10K type strain sequencing project: providing services to taxonomists for standard genome sequencing and annotation.</title>
        <authorList>
            <consortium name="The Broad Institute Genomics Platform"/>
            <consortium name="The Broad Institute Genome Sequencing Center for Infectious Disease"/>
            <person name="Wu L."/>
            <person name="Ma J."/>
        </authorList>
    </citation>
    <scope>NUCLEOTIDE SEQUENCE [LARGE SCALE GENOMIC DNA]</scope>
    <source>
        <strain evidence="4">JCM 32206</strain>
    </source>
</reference>
<keyword evidence="1" id="KW-0732">Signal</keyword>
<organism evidence="3 4">
    <name type="scientific">Rhodococcus olei</name>
    <dbReference type="NCBI Taxonomy" id="2161675"/>
    <lineage>
        <taxon>Bacteria</taxon>
        <taxon>Bacillati</taxon>
        <taxon>Actinomycetota</taxon>
        <taxon>Actinomycetes</taxon>
        <taxon>Mycobacteriales</taxon>
        <taxon>Nocardiaceae</taxon>
        <taxon>Rhodococcus</taxon>
    </lineage>
</organism>
<evidence type="ECO:0000259" key="2">
    <source>
        <dbReference type="Pfam" id="PF16525"/>
    </source>
</evidence>
<dbReference type="InterPro" id="IPR006311">
    <property type="entry name" value="TAT_signal"/>
</dbReference>
<dbReference type="EMBL" id="BAABFB010000075">
    <property type="protein sequence ID" value="GAA4489212.1"/>
    <property type="molecule type" value="Genomic_DNA"/>
</dbReference>
<keyword evidence="4" id="KW-1185">Reference proteome</keyword>
<sequence length="128" mass="13417">MTTTARTRGALLAAGAAVTAALLAPGLASADPAPSNPLLDSTCSFAQIDAALQQTAPKLAARLDKHPRAEAALTDLFNRPADQRQQAIDQFRAEHPKLAARLDAARTGPHADRIHAELATVADTCHDH</sequence>
<dbReference type="PROSITE" id="PS51318">
    <property type="entry name" value="TAT"/>
    <property type="match status" value="1"/>
</dbReference>
<protein>
    <recommendedName>
        <fullName evidence="2">Haemophore haem-binding domain-containing protein</fullName>
    </recommendedName>
</protein>
<gene>
    <name evidence="3" type="ORF">GCM10023094_50420</name>
</gene>
<feature type="domain" description="Haemophore haem-binding" evidence="2">
    <location>
        <begin position="43"/>
        <end position="106"/>
    </location>
</feature>
<feature type="chain" id="PRO_5045041469" description="Haemophore haem-binding domain-containing protein" evidence="1">
    <location>
        <begin position="31"/>
        <end position="128"/>
    </location>
</feature>
<dbReference type="Proteomes" id="UP001501183">
    <property type="component" value="Unassembled WGS sequence"/>
</dbReference>
<dbReference type="Gene3D" id="1.20.20.20">
    <property type="entry name" value="Haemophore, haem-binding domain"/>
    <property type="match status" value="1"/>
</dbReference>
<accession>A0ABP8PMX4</accession>
<dbReference type="InterPro" id="IPR032407">
    <property type="entry name" value="MHB"/>
</dbReference>
<dbReference type="RefSeq" id="WP_345352144.1">
    <property type="nucleotide sequence ID" value="NZ_BAABFB010000075.1"/>
</dbReference>
<feature type="signal peptide" evidence="1">
    <location>
        <begin position="1"/>
        <end position="30"/>
    </location>
</feature>
<dbReference type="Pfam" id="PF16525">
    <property type="entry name" value="MHB"/>
    <property type="match status" value="1"/>
</dbReference>
<evidence type="ECO:0000313" key="4">
    <source>
        <dbReference type="Proteomes" id="UP001501183"/>
    </source>
</evidence>
<dbReference type="InterPro" id="IPR038378">
    <property type="entry name" value="MHB_sf"/>
</dbReference>
<name>A0ABP8PMX4_9NOCA</name>
<evidence type="ECO:0000256" key="1">
    <source>
        <dbReference type="SAM" id="SignalP"/>
    </source>
</evidence>
<comment type="caution">
    <text evidence="3">The sequence shown here is derived from an EMBL/GenBank/DDBJ whole genome shotgun (WGS) entry which is preliminary data.</text>
</comment>
<dbReference type="NCBIfam" id="TIGR04529">
    <property type="entry name" value="MTB_hemophore"/>
    <property type="match status" value="1"/>
</dbReference>